<evidence type="ECO:0000256" key="1">
    <source>
        <dbReference type="ARBA" id="ARBA00002550"/>
    </source>
</evidence>
<evidence type="ECO:0000256" key="2">
    <source>
        <dbReference type="ARBA" id="ARBA00004413"/>
    </source>
</evidence>
<dbReference type="GeneID" id="93652263"/>
<sequence>MLIETSENEKYIKTLNFGCYPKNVLQFQESQDFLQQLVFIDYQLKLLIQNELHGQELLSVQNVLTNGNPSHSPKDKLSQLIRYTSSVSSNFPKTSRNYETNLYYTVLMAHLFYLDGNLHEMNKLLTSIKVSFQVSKNLNVSIAVYEFIQYLTVRYYVLLGLSNQNGLSIWTDYLNYFNKPFAKSHVAANQWLDLLLGNLAVALTKNRTVQLSFINQLTKLPFYKNKLAIIAFANFLLRPESSRLVNKTFKQEYTEFLVVDINECIHSRIQFPDASDENTQINDFTNNLYESLSYVPFNLAIFKPDLSKQFLIDAMKKTYQSRVVISNFIYTLIDLNEFDEALAAFNTYIDYLEKDQELKDGHVEDILAIIDTYSTCIIHFNPLKSFKHHPKFKVTDEPIVLQHLRRYVGQLQNYMSKLADLIDLTYDDENYAGDRNPLSFLYRKYNLNILQSDHSQFVELISKAWHSIGYYHYFFSLCESTNQNILDDHVSQVLKNYKNSLIVNSTGNVVYLFHYALALANTGQLKSSLKLCKFILKRYPESFKTWNLLVLIITSFNNNDDDANKPASFYDNILPDNLLNDVSKVNGKMNGIDQQVDSYTPPRLEIREPEKFINKALNISGLYILKHKERDIRLPTDAKYEIMQLKLTQLAVLESIHGSQYMMNYISEVFVLYHELFEVSFNSTGSSGLASARNFGAHEKWSHRPSFIDPVELQNVGSNTPGPARARSPTSAAYAVTHTSTKTNPVAATKNVSLVNEANGSSNVKRTHTVDRLKRLSKLSMTLPKQHSKSDMVNRKDSVVSLSSLKSGGSAPGSRIKKPEFFKNGNDSKNAVPERTLSPSPSRTGLVNNKPPIAAPAPVQRSSPVHKTPQDNVLERKLLQELWLWTARVFMKNDLHDECEQCINEAESIYEPNIKTFIATGQLSSKIKKFLSLQEYERSLEILIRTDKYNKIEFGYAILGLAKLFLIDDASEKSLFISTRDMDAAIIRLKNMLEAFSLSWPVGANNAEVWFYLSKIYELIDDKILLTKSLWKCVELEDNRPVRSFEVCNSSM</sequence>
<keyword evidence="9" id="KW-1185">Reference proteome</keyword>
<evidence type="ECO:0000313" key="9">
    <source>
        <dbReference type="Proteomes" id="UP000669133"/>
    </source>
</evidence>
<dbReference type="RefSeq" id="XP_067548032.1">
    <property type="nucleotide sequence ID" value="XM_067692621.1"/>
</dbReference>
<feature type="region of interest" description="Disordered" evidence="7">
    <location>
        <begin position="803"/>
        <end position="868"/>
    </location>
</feature>
<proteinExistence type="inferred from homology"/>
<comment type="function">
    <text evidence="1">Involved in endocytosis.</text>
</comment>
<evidence type="ECO:0000256" key="5">
    <source>
        <dbReference type="ARBA" id="ARBA00038251"/>
    </source>
</evidence>
<evidence type="ECO:0000256" key="6">
    <source>
        <dbReference type="ARBA" id="ARBA00039231"/>
    </source>
</evidence>
<comment type="similarity">
    <text evidence="5">Belongs to the YPP1 family.</text>
</comment>
<dbReference type="OrthoDB" id="29013at2759"/>
<feature type="compositionally biased region" description="Polar residues" evidence="7">
    <location>
        <begin position="837"/>
        <end position="847"/>
    </location>
</feature>
<comment type="caution">
    <text evidence="8">The sequence shown here is derived from an EMBL/GenBank/DDBJ whole genome shotgun (WGS) entry which is preliminary data.</text>
</comment>
<dbReference type="Gene3D" id="1.25.40.10">
    <property type="entry name" value="Tetratricopeptide repeat domain"/>
    <property type="match status" value="1"/>
</dbReference>
<dbReference type="CDD" id="cd23270">
    <property type="entry name" value="YPP1"/>
    <property type="match status" value="1"/>
</dbReference>
<dbReference type="PANTHER" id="PTHR23083:SF464">
    <property type="entry name" value="TETRATRICOPEPTIDE REPEAT DOMAIN 7, ISOFORM A"/>
    <property type="match status" value="1"/>
</dbReference>
<gene>
    <name evidence="8" type="ORF">I9W82_003634</name>
</gene>
<name>A0A8H7ZF95_9ASCO</name>
<dbReference type="PANTHER" id="PTHR23083">
    <property type="entry name" value="TETRATRICOPEPTIDE REPEAT PROTEIN, TPR"/>
    <property type="match status" value="1"/>
</dbReference>
<dbReference type="GO" id="GO:0005886">
    <property type="term" value="C:plasma membrane"/>
    <property type="evidence" value="ECO:0007669"/>
    <property type="project" value="UniProtKB-SubCell"/>
</dbReference>
<comment type="subcellular location">
    <subcellularLocation>
        <location evidence="2">Cell membrane</location>
        <topology evidence="2">Peripheral membrane protein</topology>
        <orientation evidence="2">Cytoplasmic side</orientation>
    </subcellularLocation>
    <subcellularLocation>
        <location evidence="3">Cytoplasmic granule</location>
    </subcellularLocation>
</comment>
<keyword evidence="4" id="KW-0254">Endocytosis</keyword>
<accession>A0A8H7ZF95</accession>
<dbReference type="AlphaFoldDB" id="A0A8H7ZF95"/>
<dbReference type="GO" id="GO:0006897">
    <property type="term" value="P:endocytosis"/>
    <property type="evidence" value="ECO:0007669"/>
    <property type="project" value="UniProtKB-KW"/>
</dbReference>
<protein>
    <recommendedName>
        <fullName evidence="6">Cargo-transport protein YPP1</fullName>
    </recommendedName>
</protein>
<evidence type="ECO:0000313" key="8">
    <source>
        <dbReference type="EMBL" id="KAG5418916.1"/>
    </source>
</evidence>
<dbReference type="InterPro" id="IPR051722">
    <property type="entry name" value="Endocytosis_PI4K-reg_protein"/>
</dbReference>
<reference evidence="8 9" key="1">
    <citation type="submission" date="2020-12" db="EMBL/GenBank/DDBJ databases">
        <title>Effect of drift, selection, and recombination on the evolution of hybrid genomes in Candida yeast pathogens.</title>
        <authorList>
            <person name="Mixao V."/>
            <person name="Ksiezopolska E."/>
            <person name="Saus E."/>
            <person name="Boekhout T."/>
            <person name="Gacser A."/>
            <person name="Gabaldon T."/>
        </authorList>
    </citation>
    <scope>NUCLEOTIDE SEQUENCE [LARGE SCALE GENOMIC DNA]</scope>
    <source>
        <strain evidence="8 9">BP57</strain>
    </source>
</reference>
<evidence type="ECO:0000256" key="3">
    <source>
        <dbReference type="ARBA" id="ARBA00004463"/>
    </source>
</evidence>
<dbReference type="Proteomes" id="UP000669133">
    <property type="component" value="Unassembled WGS sequence"/>
</dbReference>
<evidence type="ECO:0000256" key="4">
    <source>
        <dbReference type="ARBA" id="ARBA00022583"/>
    </source>
</evidence>
<evidence type="ECO:0000256" key="7">
    <source>
        <dbReference type="SAM" id="MobiDB-lite"/>
    </source>
</evidence>
<dbReference type="EMBL" id="JAEOAQ010000004">
    <property type="protein sequence ID" value="KAG5418916.1"/>
    <property type="molecule type" value="Genomic_DNA"/>
</dbReference>
<organism evidence="8 9">
    <name type="scientific">Candida metapsilosis</name>
    <dbReference type="NCBI Taxonomy" id="273372"/>
    <lineage>
        <taxon>Eukaryota</taxon>
        <taxon>Fungi</taxon>
        <taxon>Dikarya</taxon>
        <taxon>Ascomycota</taxon>
        <taxon>Saccharomycotina</taxon>
        <taxon>Pichiomycetes</taxon>
        <taxon>Debaryomycetaceae</taxon>
        <taxon>Candida/Lodderomyces clade</taxon>
        <taxon>Candida</taxon>
    </lineage>
</organism>
<dbReference type="InterPro" id="IPR011990">
    <property type="entry name" value="TPR-like_helical_dom_sf"/>
</dbReference>